<organism evidence="2">
    <name type="scientific">Anopheles darlingi</name>
    <name type="common">Mosquito</name>
    <dbReference type="NCBI Taxonomy" id="43151"/>
    <lineage>
        <taxon>Eukaryota</taxon>
        <taxon>Metazoa</taxon>
        <taxon>Ecdysozoa</taxon>
        <taxon>Arthropoda</taxon>
        <taxon>Hexapoda</taxon>
        <taxon>Insecta</taxon>
        <taxon>Pterygota</taxon>
        <taxon>Neoptera</taxon>
        <taxon>Endopterygota</taxon>
        <taxon>Diptera</taxon>
        <taxon>Nematocera</taxon>
        <taxon>Culicoidea</taxon>
        <taxon>Culicidae</taxon>
        <taxon>Anophelinae</taxon>
        <taxon>Anopheles</taxon>
    </lineage>
</organism>
<protein>
    <submittedName>
        <fullName evidence="2">Putative secreted protein</fullName>
    </submittedName>
</protein>
<keyword evidence="1" id="KW-0732">Signal</keyword>
<name>A0A2M4D5V7_ANODA</name>
<evidence type="ECO:0000256" key="1">
    <source>
        <dbReference type="SAM" id="SignalP"/>
    </source>
</evidence>
<feature type="signal peptide" evidence="1">
    <location>
        <begin position="1"/>
        <end position="18"/>
    </location>
</feature>
<sequence length="70" mass="7722">MLMIGFLIVFFLFSTVQFGWPLTTTLRVVSGQHSDSDFKRVMMGRISHTTLESASNTLNLALTVALDVAS</sequence>
<accession>A0A2M4D5V7</accession>
<dbReference type="EMBL" id="GGFL01008300">
    <property type="protein sequence ID" value="MBW72478.1"/>
    <property type="molecule type" value="Transcribed_RNA"/>
</dbReference>
<evidence type="ECO:0000313" key="2">
    <source>
        <dbReference type="EMBL" id="MBW72478.1"/>
    </source>
</evidence>
<feature type="chain" id="PRO_5014934724" evidence="1">
    <location>
        <begin position="19"/>
        <end position="70"/>
    </location>
</feature>
<proteinExistence type="predicted"/>
<dbReference type="AlphaFoldDB" id="A0A2M4D5V7"/>
<reference evidence="2" key="1">
    <citation type="submission" date="2018-01" db="EMBL/GenBank/DDBJ databases">
        <title>An insight into the sialome of Amazonian anophelines.</title>
        <authorList>
            <person name="Ribeiro J.M."/>
            <person name="Scarpassa V."/>
            <person name="Calvo E."/>
        </authorList>
    </citation>
    <scope>NUCLEOTIDE SEQUENCE</scope>
</reference>